<proteinExistence type="predicted"/>
<dbReference type="Proteomes" id="UP001239111">
    <property type="component" value="Chromosome 2"/>
</dbReference>
<gene>
    <name evidence="1" type="ORF">QAD02_011230</name>
</gene>
<organism evidence="1 2">
    <name type="scientific">Eretmocerus hayati</name>
    <dbReference type="NCBI Taxonomy" id="131215"/>
    <lineage>
        <taxon>Eukaryota</taxon>
        <taxon>Metazoa</taxon>
        <taxon>Ecdysozoa</taxon>
        <taxon>Arthropoda</taxon>
        <taxon>Hexapoda</taxon>
        <taxon>Insecta</taxon>
        <taxon>Pterygota</taxon>
        <taxon>Neoptera</taxon>
        <taxon>Endopterygota</taxon>
        <taxon>Hymenoptera</taxon>
        <taxon>Apocrita</taxon>
        <taxon>Proctotrupomorpha</taxon>
        <taxon>Chalcidoidea</taxon>
        <taxon>Aphelinidae</taxon>
        <taxon>Aphelininae</taxon>
        <taxon>Eretmocerus</taxon>
    </lineage>
</organism>
<reference evidence="1" key="1">
    <citation type="submission" date="2023-04" db="EMBL/GenBank/DDBJ databases">
        <title>A chromosome-level genome assembly of the parasitoid wasp Eretmocerus hayati.</title>
        <authorList>
            <person name="Zhong Y."/>
            <person name="Liu S."/>
            <person name="Liu Y."/>
        </authorList>
    </citation>
    <scope>NUCLEOTIDE SEQUENCE</scope>
    <source>
        <strain evidence="1">ZJU_SS_LIU_2023</strain>
    </source>
</reference>
<name>A0ACC2NW10_9HYME</name>
<sequence length="701" mass="80691">MGIAGLASYMDKHSSDFMKKYKLHDCPLVIDGNNILHQLFVDSGSDYKCGGNYTKYAQHVSLFLTKLLQCKITPIVIMDGGWEEKKMCTMYNRLKERIERAADEKSCPKHKIILPILAKHVFKFVIKEKGVDLIQTMFEADDHIGALAKSLDCPVLSSDSDFYIYDVQVIPFKTLNPLISYSQAMQLLYIECQVFKSENFLSKFPEMNKKNLPLLAVLLGNDYVDPTTFKDFFLTLKVPKDLVKEHSDGKQHLMITSVLFFLEKHSLPQALNQIMRTINLSEHLSVLKNIETCMNGYIVPPMTMDNIFQMLPDQLRPVKQKLAVEPYDFVALELEISTSNDQELILNEDETYLGCHPESKNVYSLDESKKLAFPVTKYKTLPEWYTLKYSIAEVPPDFNVIIFRQTIIFGQCIEDFSLPPSVRVCFKIISVIQKLLLNQGTSNCNDLKYVSRGNGSECMEVIVDTIPPLNYDFPFELPTLEKLKGLEPSLKAQILSISLGVHRSLVEFPPSWRLYVATIRYWICESKSILVTRSHIYPLIMSMIFHIVQKITLYGYYPTGKFESLTSHKNYGCPHKFVQVSISDLLENLETHECLVMEKKLMTRAARKMNLAKFDKRVIHVFSSFQYCLESAINLNALLDFPYSADINQSELFNGTLIYNFYHEFRAQHDFNEFLDDFFLNSPSLSQLFMSLVTKILELVK</sequence>
<dbReference type="EMBL" id="CM056742">
    <property type="protein sequence ID" value="KAJ8675444.1"/>
    <property type="molecule type" value="Genomic_DNA"/>
</dbReference>
<evidence type="ECO:0000313" key="2">
    <source>
        <dbReference type="Proteomes" id="UP001239111"/>
    </source>
</evidence>
<evidence type="ECO:0000313" key="1">
    <source>
        <dbReference type="EMBL" id="KAJ8675444.1"/>
    </source>
</evidence>
<keyword evidence="2" id="KW-1185">Reference proteome</keyword>
<comment type="caution">
    <text evidence="1">The sequence shown here is derived from an EMBL/GenBank/DDBJ whole genome shotgun (WGS) entry which is preliminary data.</text>
</comment>
<protein>
    <submittedName>
        <fullName evidence="1">Uncharacterized protein</fullName>
    </submittedName>
</protein>
<accession>A0ACC2NW10</accession>